<dbReference type="EMBL" id="FNZU01000004">
    <property type="protein sequence ID" value="SEK61396.1"/>
    <property type="molecule type" value="Genomic_DNA"/>
</dbReference>
<protein>
    <submittedName>
        <fullName evidence="2">Helix-turn-helix</fullName>
    </submittedName>
</protein>
<dbReference type="RefSeq" id="WP_091479725.1">
    <property type="nucleotide sequence ID" value="NZ_BJYC01000004.1"/>
</dbReference>
<reference evidence="3" key="1">
    <citation type="submission" date="2016-10" db="EMBL/GenBank/DDBJ databases">
        <authorList>
            <person name="Varghese N."/>
            <person name="Submissions S."/>
        </authorList>
    </citation>
    <scope>NUCLEOTIDE SEQUENCE [LARGE SCALE GENOMIC DNA]</scope>
    <source>
        <strain evidence="3">DSM 19183</strain>
    </source>
</reference>
<dbReference type="SMART" id="SM00530">
    <property type="entry name" value="HTH_XRE"/>
    <property type="match status" value="1"/>
</dbReference>
<dbReference type="STRING" id="426702.SAMN04488099_104121"/>
<dbReference type="AlphaFoldDB" id="A0A1H7IFW5"/>
<dbReference type="Proteomes" id="UP000199081">
    <property type="component" value="Unassembled WGS sequence"/>
</dbReference>
<evidence type="ECO:0000313" key="3">
    <source>
        <dbReference type="Proteomes" id="UP000199081"/>
    </source>
</evidence>
<keyword evidence="3" id="KW-1185">Reference proteome</keyword>
<proteinExistence type="predicted"/>
<dbReference type="InterPro" id="IPR010982">
    <property type="entry name" value="Lambda_DNA-bd_dom_sf"/>
</dbReference>
<evidence type="ECO:0000259" key="1">
    <source>
        <dbReference type="PROSITE" id="PS50943"/>
    </source>
</evidence>
<dbReference type="InterPro" id="IPR001387">
    <property type="entry name" value="Cro/C1-type_HTH"/>
</dbReference>
<feature type="domain" description="HTH cro/C1-type" evidence="1">
    <location>
        <begin position="13"/>
        <end position="68"/>
    </location>
</feature>
<evidence type="ECO:0000313" key="2">
    <source>
        <dbReference type="EMBL" id="SEK61396.1"/>
    </source>
</evidence>
<dbReference type="GO" id="GO:0003677">
    <property type="term" value="F:DNA binding"/>
    <property type="evidence" value="ECO:0007669"/>
    <property type="project" value="InterPro"/>
</dbReference>
<organism evidence="2 3">
    <name type="scientific">Alkalibacterium pelagium</name>
    <dbReference type="NCBI Taxonomy" id="426702"/>
    <lineage>
        <taxon>Bacteria</taxon>
        <taxon>Bacillati</taxon>
        <taxon>Bacillota</taxon>
        <taxon>Bacilli</taxon>
        <taxon>Lactobacillales</taxon>
        <taxon>Carnobacteriaceae</taxon>
        <taxon>Alkalibacterium</taxon>
    </lineage>
</organism>
<sequence>MKETDKILLGGRIASIRDSHGLTLEEFGKRIDNATKSNVSKWEKGTVIPNRKRLQMIADLAGIHVNQLKYGEYGRFVVRMFLQEYEKFKKRYENMPDGYLILSTFDFNGCIASFQEWAEENKDTINYDDKKMKSKANELIYEWASKSAMSPKESNESSINKVIKSYRRILIELENDYYYGYENESGEVERKIRDGMDPEIFRTAESIISNSIKQLELLKDMIS</sequence>
<name>A0A1H7IFW5_9LACT</name>
<accession>A0A1H7IFW5</accession>
<dbReference type="SUPFAM" id="SSF47413">
    <property type="entry name" value="lambda repressor-like DNA-binding domains"/>
    <property type="match status" value="1"/>
</dbReference>
<gene>
    <name evidence="2" type="ORF">SAMN04488099_104121</name>
</gene>
<dbReference type="Gene3D" id="1.10.260.40">
    <property type="entry name" value="lambda repressor-like DNA-binding domains"/>
    <property type="match status" value="1"/>
</dbReference>
<dbReference type="OrthoDB" id="2168837at2"/>
<dbReference type="PROSITE" id="PS50943">
    <property type="entry name" value="HTH_CROC1"/>
    <property type="match status" value="1"/>
</dbReference>
<dbReference type="Pfam" id="PF01381">
    <property type="entry name" value="HTH_3"/>
    <property type="match status" value="1"/>
</dbReference>
<dbReference type="CDD" id="cd00093">
    <property type="entry name" value="HTH_XRE"/>
    <property type="match status" value="1"/>
</dbReference>